<evidence type="ECO:0000256" key="3">
    <source>
        <dbReference type="ARBA" id="ARBA00022729"/>
    </source>
</evidence>
<reference evidence="7" key="1">
    <citation type="submission" date="2021-01" db="EMBL/GenBank/DDBJ databases">
        <title>Genomic Encyclopedia of Type Strains, Phase IV (KMG-IV): sequencing the most valuable type-strain genomes for metagenomic binning, comparative biology and taxonomic classification.</title>
        <authorList>
            <person name="Goeker M."/>
        </authorList>
    </citation>
    <scope>NUCLEOTIDE SEQUENCE</scope>
    <source>
        <strain evidence="7">DSM 25523</strain>
    </source>
</reference>
<feature type="chain" id="PRO_5039160213" evidence="5">
    <location>
        <begin position="28"/>
        <end position="395"/>
    </location>
</feature>
<evidence type="ECO:0000313" key="8">
    <source>
        <dbReference type="Proteomes" id="UP000717624"/>
    </source>
</evidence>
<evidence type="ECO:0000259" key="6">
    <source>
        <dbReference type="Pfam" id="PF13458"/>
    </source>
</evidence>
<dbReference type="PROSITE" id="PS51257">
    <property type="entry name" value="PROKAR_LIPOPROTEIN"/>
    <property type="match status" value="1"/>
</dbReference>
<dbReference type="SUPFAM" id="SSF53822">
    <property type="entry name" value="Periplasmic binding protein-like I"/>
    <property type="match status" value="1"/>
</dbReference>
<dbReference type="Proteomes" id="UP000717624">
    <property type="component" value="Unassembled WGS sequence"/>
</dbReference>
<organism evidence="7 8">
    <name type="scientific">Brevibacillus fulvus</name>
    <dbReference type="NCBI Taxonomy" id="1125967"/>
    <lineage>
        <taxon>Bacteria</taxon>
        <taxon>Bacillati</taxon>
        <taxon>Bacillota</taxon>
        <taxon>Bacilli</taxon>
        <taxon>Bacillales</taxon>
        <taxon>Paenibacillaceae</taxon>
        <taxon>Brevibacillus</taxon>
    </lineage>
</organism>
<keyword evidence="4" id="KW-0029">Amino-acid transport</keyword>
<dbReference type="RefSeq" id="WP_420829072.1">
    <property type="nucleotide sequence ID" value="NZ_BAABIN010000007.1"/>
</dbReference>
<dbReference type="PRINTS" id="PR00337">
    <property type="entry name" value="LEUILEVALBP"/>
</dbReference>
<proteinExistence type="inferred from homology"/>
<evidence type="ECO:0000313" key="7">
    <source>
        <dbReference type="EMBL" id="MBM7590071.1"/>
    </source>
</evidence>
<evidence type="ECO:0000256" key="5">
    <source>
        <dbReference type="SAM" id="SignalP"/>
    </source>
</evidence>
<dbReference type="CDD" id="cd06342">
    <property type="entry name" value="PBP1_ABC_LIVBP-like"/>
    <property type="match status" value="1"/>
</dbReference>
<dbReference type="PANTHER" id="PTHR47151">
    <property type="entry name" value="LEU/ILE/VAL-BINDING ABC TRANSPORTER SUBUNIT"/>
    <property type="match status" value="1"/>
</dbReference>
<dbReference type="AlphaFoldDB" id="A0A939BUX8"/>
<sequence length="395" mass="42647">MKMNRAQGLLLVLGLAVSSILTGCGNASPTSAPEAKEEQVIKIATQSPLSGSLSLEGDGIKRGAELAIKDHAEEFRSLGFSLQLSPQDDQADPKIGVSNAEMLIADSDVLAVIGHYNTGVAIPASAKYEEGHLAMISPANTGVELTEGGKQTVNRLVARNDQIAPAIARYAKEQMGVTSVFYIHDKTAYGQGLADEVRKAFGNFHVTELGYEGITPGEKDYNAIVNQVIAKKPDLIFYGGMYAEVGIIAKQAKDKGYSGKIMGGEGLESKDIYKIAGDAAEGIVYATVVGDIRSREEGKKWLERYQQQFGQEPGAFSAFAYDATLVAINGIKQAIQENGKQKPTREQVMKAIRATKDFKGSFTEVSFDEKGDNTYSKVYIYRYGKEQAEFVGEAQ</sequence>
<keyword evidence="2" id="KW-0813">Transport</keyword>
<dbReference type="Pfam" id="PF13458">
    <property type="entry name" value="Peripla_BP_6"/>
    <property type="match status" value="1"/>
</dbReference>
<evidence type="ECO:0000256" key="1">
    <source>
        <dbReference type="ARBA" id="ARBA00010062"/>
    </source>
</evidence>
<gene>
    <name evidence="7" type="ORF">JOD01_001672</name>
</gene>
<name>A0A939BUX8_9BACL</name>
<dbReference type="Gene3D" id="3.40.50.2300">
    <property type="match status" value="2"/>
</dbReference>
<protein>
    <submittedName>
        <fullName evidence="7">Branched-chain amino acid transport system substrate-binding protein</fullName>
    </submittedName>
</protein>
<keyword evidence="3 5" id="KW-0732">Signal</keyword>
<comment type="caution">
    <text evidence="7">The sequence shown here is derived from an EMBL/GenBank/DDBJ whole genome shotgun (WGS) entry which is preliminary data.</text>
</comment>
<feature type="domain" description="Leucine-binding protein" evidence="6">
    <location>
        <begin position="41"/>
        <end position="384"/>
    </location>
</feature>
<accession>A0A939BUX8</accession>
<feature type="signal peptide" evidence="5">
    <location>
        <begin position="1"/>
        <end position="27"/>
    </location>
</feature>
<dbReference type="InterPro" id="IPR028081">
    <property type="entry name" value="Leu-bd"/>
</dbReference>
<dbReference type="EMBL" id="JAFBEB010000004">
    <property type="protein sequence ID" value="MBM7590071.1"/>
    <property type="molecule type" value="Genomic_DNA"/>
</dbReference>
<evidence type="ECO:0000256" key="2">
    <source>
        <dbReference type="ARBA" id="ARBA00022448"/>
    </source>
</evidence>
<comment type="similarity">
    <text evidence="1">Belongs to the leucine-binding protein family.</text>
</comment>
<dbReference type="InterPro" id="IPR028082">
    <property type="entry name" value="Peripla_BP_I"/>
</dbReference>
<dbReference type="InterPro" id="IPR000709">
    <property type="entry name" value="Leu_Ile_Val-bd"/>
</dbReference>
<keyword evidence="8" id="KW-1185">Reference proteome</keyword>
<evidence type="ECO:0000256" key="4">
    <source>
        <dbReference type="ARBA" id="ARBA00022970"/>
    </source>
</evidence>
<dbReference type="GO" id="GO:0006865">
    <property type="term" value="P:amino acid transport"/>
    <property type="evidence" value="ECO:0007669"/>
    <property type="project" value="UniProtKB-KW"/>
</dbReference>
<dbReference type="PANTHER" id="PTHR47151:SF2">
    <property type="entry name" value="AMINO ACID BINDING PROTEIN"/>
    <property type="match status" value="1"/>
</dbReference>